<dbReference type="AlphaFoldDB" id="A0A068Y5L6"/>
<name>A0A068Y5L6_ECHMU</name>
<reference evidence="1" key="1">
    <citation type="journal article" date="2013" name="Nature">
        <title>The genomes of four tapeworm species reveal adaptations to parasitism.</title>
        <authorList>
            <person name="Tsai I.J."/>
            <person name="Zarowiecki M."/>
            <person name="Holroyd N."/>
            <person name="Garciarrubio A."/>
            <person name="Sanchez-Flores A."/>
            <person name="Brooks K.L."/>
            <person name="Tracey A."/>
            <person name="Bobes R.J."/>
            <person name="Fragoso G."/>
            <person name="Sciutto E."/>
            <person name="Aslett M."/>
            <person name="Beasley H."/>
            <person name="Bennett H.M."/>
            <person name="Cai J."/>
            <person name="Camicia F."/>
            <person name="Clark R."/>
            <person name="Cucher M."/>
            <person name="De Silva N."/>
            <person name="Day T.A."/>
            <person name="Deplazes P."/>
            <person name="Estrada K."/>
            <person name="Fernandez C."/>
            <person name="Holland P.W."/>
            <person name="Hou J."/>
            <person name="Hu S."/>
            <person name="Huckvale T."/>
            <person name="Hung S.S."/>
            <person name="Kamenetzky L."/>
            <person name="Keane J.A."/>
            <person name="Kiss F."/>
            <person name="Koziol U."/>
            <person name="Lambert O."/>
            <person name="Liu K."/>
            <person name="Luo X."/>
            <person name="Luo Y."/>
            <person name="Macchiaroli N."/>
            <person name="Nichol S."/>
            <person name="Paps J."/>
            <person name="Parkinson J."/>
            <person name="Pouchkina-Stantcheva N."/>
            <person name="Riddiford N."/>
            <person name="Rosenzvit M."/>
            <person name="Salinas G."/>
            <person name="Wasmuth J.D."/>
            <person name="Zamanian M."/>
            <person name="Zheng Y."/>
            <person name="Cai X."/>
            <person name="Soberon X."/>
            <person name="Olson P.D."/>
            <person name="Laclette J.P."/>
            <person name="Brehm K."/>
            <person name="Berriman M."/>
            <person name="Garciarrubio A."/>
            <person name="Bobes R.J."/>
            <person name="Fragoso G."/>
            <person name="Sanchez-Flores A."/>
            <person name="Estrada K."/>
            <person name="Cevallos M.A."/>
            <person name="Morett E."/>
            <person name="Gonzalez V."/>
            <person name="Portillo T."/>
            <person name="Ochoa-Leyva A."/>
            <person name="Jose M.V."/>
            <person name="Sciutto E."/>
            <person name="Landa A."/>
            <person name="Jimenez L."/>
            <person name="Valdes V."/>
            <person name="Carrero J.C."/>
            <person name="Larralde C."/>
            <person name="Morales-Montor J."/>
            <person name="Limon-Lason J."/>
            <person name="Soberon X."/>
            <person name="Laclette J.P."/>
        </authorList>
    </citation>
    <scope>NUCLEOTIDE SEQUENCE [LARGE SCALE GENOMIC DNA]</scope>
</reference>
<proteinExistence type="predicted"/>
<accession>A0A068Y5L6</accession>
<dbReference type="EMBL" id="LN902843">
    <property type="protein sequence ID" value="CDS37433.1"/>
    <property type="molecule type" value="Genomic_DNA"/>
</dbReference>
<sequence>MFLHPAMDTHDGRRNSPSRIKSLYRMQLQIQLCRQEGSSTLGLSILSAARQFGDWHGWLVGVSLLHRLRCNG</sequence>
<reference evidence="1" key="2">
    <citation type="submission" date="2015-11" db="EMBL/GenBank/DDBJ databases">
        <authorList>
            <person name="Zhang Y."/>
            <person name="Guo Z."/>
        </authorList>
    </citation>
    <scope>NUCLEOTIDE SEQUENCE</scope>
</reference>
<dbReference type="Proteomes" id="UP000017246">
    <property type="component" value="Unassembled WGS sequence"/>
</dbReference>
<protein>
    <submittedName>
        <fullName evidence="1">Expressed protein</fullName>
    </submittedName>
</protein>
<organism evidence="1 2">
    <name type="scientific">Echinococcus multilocularis</name>
    <name type="common">Fox tapeworm</name>
    <dbReference type="NCBI Taxonomy" id="6211"/>
    <lineage>
        <taxon>Eukaryota</taxon>
        <taxon>Metazoa</taxon>
        <taxon>Spiralia</taxon>
        <taxon>Lophotrochozoa</taxon>
        <taxon>Platyhelminthes</taxon>
        <taxon>Cestoda</taxon>
        <taxon>Eucestoda</taxon>
        <taxon>Cyclophyllidea</taxon>
        <taxon>Taeniidae</taxon>
        <taxon>Echinococcus</taxon>
    </lineage>
</organism>
<evidence type="ECO:0000313" key="1">
    <source>
        <dbReference type="EMBL" id="CDS37433.1"/>
    </source>
</evidence>
<evidence type="ECO:0000313" key="2">
    <source>
        <dbReference type="Proteomes" id="UP000017246"/>
    </source>
</evidence>
<keyword evidence="2" id="KW-1185">Reference proteome</keyword>
<gene>
    <name evidence="1" type="ORF">EmuJ_000467900</name>
</gene>